<dbReference type="InterPro" id="IPR005861">
    <property type="entry name" value="HisP_aminotrans"/>
</dbReference>
<dbReference type="Gene3D" id="3.40.640.10">
    <property type="entry name" value="Type I PLP-dependent aspartate aminotransferase-like (Major domain)"/>
    <property type="match status" value="1"/>
</dbReference>
<dbReference type="InterPro" id="IPR004839">
    <property type="entry name" value="Aminotransferase_I/II_large"/>
</dbReference>
<dbReference type="Gene3D" id="3.90.1150.10">
    <property type="entry name" value="Aspartate Aminotransferase, domain 1"/>
    <property type="match status" value="1"/>
</dbReference>
<gene>
    <name evidence="11" type="ORF">A3D03_02270</name>
</gene>
<dbReference type="PANTHER" id="PTHR42885:SF2">
    <property type="entry name" value="HISTIDINOL-PHOSPHATE AMINOTRANSFERASE"/>
    <property type="match status" value="1"/>
</dbReference>
<evidence type="ECO:0000313" key="11">
    <source>
        <dbReference type="EMBL" id="OGG20127.1"/>
    </source>
</evidence>
<keyword evidence="6" id="KW-0808">Transferase</keyword>
<dbReference type="GO" id="GO:0000105">
    <property type="term" value="P:L-histidine biosynthetic process"/>
    <property type="evidence" value="ECO:0007669"/>
    <property type="project" value="UniProtKB-KW"/>
</dbReference>
<evidence type="ECO:0000256" key="4">
    <source>
        <dbReference type="ARBA" id="ARBA00022576"/>
    </source>
</evidence>
<dbReference type="InterPro" id="IPR015424">
    <property type="entry name" value="PyrdxlP-dep_Trfase"/>
</dbReference>
<comment type="cofactor">
    <cofactor evidence="1">
        <name>pyridoxal 5'-phosphate</name>
        <dbReference type="ChEBI" id="CHEBI:597326"/>
    </cofactor>
</comment>
<evidence type="ECO:0000256" key="3">
    <source>
        <dbReference type="ARBA" id="ARBA00011738"/>
    </source>
</evidence>
<protein>
    <submittedName>
        <fullName evidence="11">Histidinol-phosphate transaminase</fullName>
    </submittedName>
</protein>
<dbReference type="AlphaFoldDB" id="A0A1F6A711"/>
<dbReference type="NCBIfam" id="TIGR01141">
    <property type="entry name" value="hisC"/>
    <property type="match status" value="1"/>
</dbReference>
<organism evidence="11 12">
    <name type="scientific">Candidatus Gottesmanbacteria bacterium RIFCSPHIGHO2_02_FULL_40_13</name>
    <dbReference type="NCBI Taxonomy" id="1798384"/>
    <lineage>
        <taxon>Bacteria</taxon>
        <taxon>Candidatus Gottesmaniibacteriota</taxon>
    </lineage>
</organism>
<dbReference type="Pfam" id="PF00155">
    <property type="entry name" value="Aminotran_1_2"/>
    <property type="match status" value="1"/>
</dbReference>
<evidence type="ECO:0000256" key="7">
    <source>
        <dbReference type="ARBA" id="ARBA00022898"/>
    </source>
</evidence>
<evidence type="ECO:0000256" key="6">
    <source>
        <dbReference type="ARBA" id="ARBA00022679"/>
    </source>
</evidence>
<keyword evidence="7" id="KW-0663">Pyridoxal phosphate</keyword>
<evidence type="ECO:0000256" key="5">
    <source>
        <dbReference type="ARBA" id="ARBA00022605"/>
    </source>
</evidence>
<name>A0A1F6A711_9BACT</name>
<comment type="subunit">
    <text evidence="3">Homodimer.</text>
</comment>
<keyword evidence="5" id="KW-0028">Amino-acid biosynthesis</keyword>
<evidence type="ECO:0000259" key="10">
    <source>
        <dbReference type="Pfam" id="PF00155"/>
    </source>
</evidence>
<keyword evidence="8" id="KW-0368">Histidine biosynthesis</keyword>
<dbReference type="STRING" id="1798384.A3D03_02270"/>
<dbReference type="GO" id="GO:0030170">
    <property type="term" value="F:pyridoxal phosphate binding"/>
    <property type="evidence" value="ECO:0007669"/>
    <property type="project" value="InterPro"/>
</dbReference>
<dbReference type="EMBL" id="MFJN01000055">
    <property type="protein sequence ID" value="OGG20127.1"/>
    <property type="molecule type" value="Genomic_DNA"/>
</dbReference>
<proteinExistence type="inferred from homology"/>
<dbReference type="InterPro" id="IPR015422">
    <property type="entry name" value="PyrdxlP-dep_Trfase_small"/>
</dbReference>
<evidence type="ECO:0000313" key="12">
    <source>
        <dbReference type="Proteomes" id="UP000177092"/>
    </source>
</evidence>
<dbReference type="CDD" id="cd00609">
    <property type="entry name" value="AAT_like"/>
    <property type="match status" value="1"/>
</dbReference>
<feature type="domain" description="Aminotransferase class I/classII large" evidence="10">
    <location>
        <begin position="52"/>
        <end position="353"/>
    </location>
</feature>
<dbReference type="PANTHER" id="PTHR42885">
    <property type="entry name" value="HISTIDINOL-PHOSPHATE AMINOTRANSFERASE-RELATED"/>
    <property type="match status" value="1"/>
</dbReference>
<dbReference type="InterPro" id="IPR015421">
    <property type="entry name" value="PyrdxlP-dep_Trfase_major"/>
</dbReference>
<evidence type="ECO:0000256" key="1">
    <source>
        <dbReference type="ARBA" id="ARBA00001933"/>
    </source>
</evidence>
<evidence type="ECO:0000256" key="9">
    <source>
        <dbReference type="ARBA" id="ARBA00029440"/>
    </source>
</evidence>
<accession>A0A1F6A711</accession>
<dbReference type="SUPFAM" id="SSF53383">
    <property type="entry name" value="PLP-dependent transferases"/>
    <property type="match status" value="1"/>
</dbReference>
<dbReference type="PROSITE" id="PS00105">
    <property type="entry name" value="AA_TRANSFER_CLASS_1"/>
    <property type="match status" value="1"/>
</dbReference>
<dbReference type="InterPro" id="IPR004838">
    <property type="entry name" value="NHTrfase_class1_PyrdxlP-BS"/>
</dbReference>
<dbReference type="GO" id="GO:0004400">
    <property type="term" value="F:histidinol-phosphate transaminase activity"/>
    <property type="evidence" value="ECO:0007669"/>
    <property type="project" value="InterPro"/>
</dbReference>
<keyword evidence="4" id="KW-0032">Aminotransferase</keyword>
<comment type="pathway">
    <text evidence="9">Amino-acid biosynthesis.</text>
</comment>
<sequence length="357" mass="40907">MKKNDMQKYLSEVAKNTTPYQWEEGVSGKSLRFDTNTLPFPPECVDDFLVNLENNCPINEYADPAYTKLKQLIAKYEFVESEMITITNSGDEAIDILAKTFLDPGDCFITAPPTYEMFSIQCEINRGVMLPVPLKKETWEVDSKEIIKKSRQPKVKLIFLVNPNNPTASIIPEETVENIVNKSDAVVVVDEVYREFYGKSAVPLLKKYKNLVILRSFSKFAALAGARIGYLIADKKLSEKFDAIRFPMGVSFLSYKLAETVLEKNKSWINQQVTMIIRERERLTKELTKLGLYVYPSFANFLLVKIANASIICRKLKQKNIILRDRSSKKYLENCVRITVRSPGENDQLLKKLKEIL</sequence>
<evidence type="ECO:0000256" key="8">
    <source>
        <dbReference type="ARBA" id="ARBA00023102"/>
    </source>
</evidence>
<dbReference type="Proteomes" id="UP000177092">
    <property type="component" value="Unassembled WGS sequence"/>
</dbReference>
<comment type="caution">
    <text evidence="11">The sequence shown here is derived from an EMBL/GenBank/DDBJ whole genome shotgun (WGS) entry which is preliminary data.</text>
</comment>
<evidence type="ECO:0000256" key="2">
    <source>
        <dbReference type="ARBA" id="ARBA00007970"/>
    </source>
</evidence>
<comment type="similarity">
    <text evidence="2">Belongs to the class-II pyridoxal-phosphate-dependent aminotransferase family. Histidinol-phosphate aminotransferase subfamily.</text>
</comment>
<reference evidence="11 12" key="1">
    <citation type="journal article" date="2016" name="Nat. Commun.">
        <title>Thousands of microbial genomes shed light on interconnected biogeochemical processes in an aquifer system.</title>
        <authorList>
            <person name="Anantharaman K."/>
            <person name="Brown C.T."/>
            <person name="Hug L.A."/>
            <person name="Sharon I."/>
            <person name="Castelle C.J."/>
            <person name="Probst A.J."/>
            <person name="Thomas B.C."/>
            <person name="Singh A."/>
            <person name="Wilkins M.J."/>
            <person name="Karaoz U."/>
            <person name="Brodie E.L."/>
            <person name="Williams K.H."/>
            <person name="Hubbard S.S."/>
            <person name="Banfield J.F."/>
        </authorList>
    </citation>
    <scope>NUCLEOTIDE SEQUENCE [LARGE SCALE GENOMIC DNA]</scope>
</reference>